<name>A0A2K8NW17_9MOLU</name>
<dbReference type="Proteomes" id="UP000231896">
    <property type="component" value="Chromosome"/>
</dbReference>
<dbReference type="KEGG" id="eml:EMELA_v1c04950"/>
<sequence>MLDIAKDTNNLKQYKILKDYILDCAINEDLVKILNEGYYYGQYIELDDEVVKELINDDYHLELI</sequence>
<dbReference type="AlphaFoldDB" id="A0A2K8NW17"/>
<organism evidence="1 2">
    <name type="scientific">Mesoplasma melaleucae</name>
    <dbReference type="NCBI Taxonomy" id="81459"/>
    <lineage>
        <taxon>Bacteria</taxon>
        <taxon>Bacillati</taxon>
        <taxon>Mycoplasmatota</taxon>
        <taxon>Mollicutes</taxon>
        <taxon>Entomoplasmatales</taxon>
        <taxon>Entomoplasmataceae</taxon>
        <taxon>Mesoplasma</taxon>
    </lineage>
</organism>
<reference evidence="1 2" key="1">
    <citation type="submission" date="2017-11" db="EMBL/GenBank/DDBJ databases">
        <title>Genome sequence of Entomoplasma melaleucae M1 (ATCC 49191).</title>
        <authorList>
            <person name="Lo W.-S."/>
            <person name="Gasparich G.E."/>
            <person name="Kuo C.-H."/>
        </authorList>
    </citation>
    <scope>NUCLEOTIDE SEQUENCE [LARGE SCALE GENOMIC DNA]</scope>
    <source>
        <strain evidence="1 2">M1</strain>
    </source>
</reference>
<gene>
    <name evidence="1" type="ORF">EMELA_v1c04950</name>
</gene>
<evidence type="ECO:0000313" key="2">
    <source>
        <dbReference type="Proteomes" id="UP000231896"/>
    </source>
</evidence>
<dbReference type="RefSeq" id="WP_028124131.1">
    <property type="nucleotide sequence ID" value="NZ_CP024964.1"/>
</dbReference>
<accession>A0A2K8NW17</accession>
<protein>
    <submittedName>
        <fullName evidence="1">Uncharacterized protein</fullName>
    </submittedName>
</protein>
<keyword evidence="2" id="KW-1185">Reference proteome</keyword>
<evidence type="ECO:0000313" key="1">
    <source>
        <dbReference type="EMBL" id="ATZ18035.1"/>
    </source>
</evidence>
<dbReference type="EMBL" id="CP024964">
    <property type="protein sequence ID" value="ATZ18035.1"/>
    <property type="molecule type" value="Genomic_DNA"/>
</dbReference>
<proteinExistence type="predicted"/>